<name>A0A3B4H1P2_9CICH</name>
<feature type="signal peptide" evidence="8">
    <location>
        <begin position="1"/>
        <end position="21"/>
    </location>
</feature>
<reference evidence="10" key="1">
    <citation type="submission" date="2023-09" db="UniProtKB">
        <authorList>
            <consortium name="Ensembl"/>
        </authorList>
    </citation>
    <scope>IDENTIFICATION</scope>
</reference>
<accession>A0A3B4H1P2</accession>
<dbReference type="InterPro" id="IPR036179">
    <property type="entry name" value="Ig-like_dom_sf"/>
</dbReference>
<sequence>MYFPWVSSCLISSSSIPLCVSQSPHYCPLYLSPVFLCVRVDEEGTGKKKVTLIVFNTMFGVNISESPLKERVAFDKHSLIIKALEMKDAGSYTCSISTFPSGTFEGTTKLVVQETKPLSAGIVLAIVTAVLLLLAIMVAMLYFIHIRRRHSSAGFRFVIDTTGPERELQSSATERDQDVVYSDIKVKPSRDASPLTNYKLRESGFLSHFRLFCILVFLSHLKCFVFLKF</sequence>
<evidence type="ECO:0000256" key="2">
    <source>
        <dbReference type="ARBA" id="ARBA00022729"/>
    </source>
</evidence>
<comment type="subcellular location">
    <subcellularLocation>
        <location evidence="1">Membrane</location>
    </subcellularLocation>
</comment>
<protein>
    <recommendedName>
        <fullName evidence="9">Immunoglobulin V-set domain-containing protein</fullName>
    </recommendedName>
</protein>
<dbReference type="PANTHER" id="PTHR23277:SF108">
    <property type="entry name" value="FASCICLIN-3"/>
    <property type="match status" value="1"/>
</dbReference>
<dbReference type="PANTHER" id="PTHR23277">
    <property type="entry name" value="NECTIN-RELATED"/>
    <property type="match status" value="1"/>
</dbReference>
<evidence type="ECO:0000259" key="9">
    <source>
        <dbReference type="Pfam" id="PF07686"/>
    </source>
</evidence>
<evidence type="ECO:0000313" key="10">
    <source>
        <dbReference type="Ensembl" id="ENSPNYP00000027401.1"/>
    </source>
</evidence>
<evidence type="ECO:0000256" key="6">
    <source>
        <dbReference type="ARBA" id="ARBA00023180"/>
    </source>
</evidence>
<evidence type="ECO:0000256" key="7">
    <source>
        <dbReference type="SAM" id="Phobius"/>
    </source>
</evidence>
<dbReference type="Pfam" id="PF07686">
    <property type="entry name" value="V-set"/>
    <property type="match status" value="1"/>
</dbReference>
<dbReference type="GO" id="GO:0007156">
    <property type="term" value="P:homophilic cell adhesion via plasma membrane adhesion molecules"/>
    <property type="evidence" value="ECO:0007669"/>
    <property type="project" value="TreeGrafter"/>
</dbReference>
<feature type="transmembrane region" description="Helical" evidence="7">
    <location>
        <begin position="118"/>
        <end position="144"/>
    </location>
</feature>
<organism evidence="10">
    <name type="scientific">Pundamilia nyererei</name>
    <dbReference type="NCBI Taxonomy" id="303518"/>
    <lineage>
        <taxon>Eukaryota</taxon>
        <taxon>Metazoa</taxon>
        <taxon>Chordata</taxon>
        <taxon>Craniata</taxon>
        <taxon>Vertebrata</taxon>
        <taxon>Euteleostomi</taxon>
        <taxon>Actinopterygii</taxon>
        <taxon>Neopterygii</taxon>
        <taxon>Teleostei</taxon>
        <taxon>Neoteleostei</taxon>
        <taxon>Acanthomorphata</taxon>
        <taxon>Ovalentaria</taxon>
        <taxon>Cichlomorphae</taxon>
        <taxon>Cichliformes</taxon>
        <taxon>Cichlidae</taxon>
        <taxon>African cichlids</taxon>
        <taxon>Pseudocrenilabrinae</taxon>
        <taxon>Haplochromini</taxon>
        <taxon>Pundamilia</taxon>
    </lineage>
</organism>
<keyword evidence="7" id="KW-1133">Transmembrane helix</keyword>
<keyword evidence="4 7" id="KW-0472">Membrane</keyword>
<proteinExistence type="predicted"/>
<evidence type="ECO:0000256" key="3">
    <source>
        <dbReference type="ARBA" id="ARBA00022737"/>
    </source>
</evidence>
<dbReference type="GO" id="GO:0007157">
    <property type="term" value="P:heterophilic cell-cell adhesion via plasma membrane cell adhesion molecules"/>
    <property type="evidence" value="ECO:0007669"/>
    <property type="project" value="TreeGrafter"/>
</dbReference>
<dbReference type="InterPro" id="IPR051427">
    <property type="entry name" value="Nectin/Nectin-like"/>
</dbReference>
<feature type="domain" description="Immunoglobulin V-set" evidence="9">
    <location>
        <begin position="52"/>
        <end position="112"/>
    </location>
</feature>
<feature type="transmembrane region" description="Helical" evidence="7">
    <location>
        <begin position="209"/>
        <end position="227"/>
    </location>
</feature>
<keyword evidence="6" id="KW-0325">Glycoprotein</keyword>
<dbReference type="Ensembl" id="ENSPNYT00000028069.1">
    <property type="protein sequence ID" value="ENSPNYP00000027401.1"/>
    <property type="gene ID" value="ENSPNYG00000020655.1"/>
</dbReference>
<evidence type="ECO:0000256" key="8">
    <source>
        <dbReference type="SAM" id="SignalP"/>
    </source>
</evidence>
<evidence type="ECO:0000256" key="1">
    <source>
        <dbReference type="ARBA" id="ARBA00004370"/>
    </source>
</evidence>
<dbReference type="Gene3D" id="2.60.40.10">
    <property type="entry name" value="Immunoglobulins"/>
    <property type="match status" value="1"/>
</dbReference>
<keyword evidence="7" id="KW-0812">Transmembrane</keyword>
<keyword evidence="2 8" id="KW-0732">Signal</keyword>
<dbReference type="InterPro" id="IPR013783">
    <property type="entry name" value="Ig-like_fold"/>
</dbReference>
<keyword evidence="5" id="KW-1015">Disulfide bond</keyword>
<dbReference type="SUPFAM" id="SSF48726">
    <property type="entry name" value="Immunoglobulin"/>
    <property type="match status" value="1"/>
</dbReference>
<dbReference type="GO" id="GO:0016020">
    <property type="term" value="C:membrane"/>
    <property type="evidence" value="ECO:0007669"/>
    <property type="project" value="UniProtKB-SubCell"/>
</dbReference>
<evidence type="ECO:0000256" key="4">
    <source>
        <dbReference type="ARBA" id="ARBA00023136"/>
    </source>
</evidence>
<dbReference type="AlphaFoldDB" id="A0A3B4H1P2"/>
<dbReference type="GeneTree" id="ENSGT01030000234778"/>
<evidence type="ECO:0000256" key="5">
    <source>
        <dbReference type="ARBA" id="ARBA00023157"/>
    </source>
</evidence>
<dbReference type="STRING" id="303518.ENSPNYP00000027401"/>
<feature type="chain" id="PRO_5017274250" description="Immunoglobulin V-set domain-containing protein" evidence="8">
    <location>
        <begin position="22"/>
        <end position="229"/>
    </location>
</feature>
<keyword evidence="3" id="KW-0677">Repeat</keyword>
<dbReference type="InterPro" id="IPR013106">
    <property type="entry name" value="Ig_V-set"/>
</dbReference>
<dbReference type="GO" id="GO:0005912">
    <property type="term" value="C:adherens junction"/>
    <property type="evidence" value="ECO:0007669"/>
    <property type="project" value="TreeGrafter"/>
</dbReference>